<proteinExistence type="predicted"/>
<dbReference type="AlphaFoldDB" id="A0AAV1U6K9"/>
<sequence length="117" mass="12889">MQARHSAPSVSPTNARIVARWDTRWIVAGQSRRTKVGEPDAAAMVVDAGLTMSSGDIMMKAMATIEWRLQSRSNVEFRRARTCLECGPSTVVQRTTFATTRPSSQVWQSAMRANFGG</sequence>
<dbReference type="EMBL" id="CAKLBY020000152">
    <property type="protein sequence ID" value="CAK7929085.1"/>
    <property type="molecule type" value="Genomic_DNA"/>
</dbReference>
<gene>
    <name evidence="1" type="ORF">PM001_LOCUS14235</name>
</gene>
<protein>
    <submittedName>
        <fullName evidence="1">Uncharacterized protein</fullName>
    </submittedName>
</protein>
<organism evidence="1 2">
    <name type="scientific">Peronospora matthiolae</name>
    <dbReference type="NCBI Taxonomy" id="2874970"/>
    <lineage>
        <taxon>Eukaryota</taxon>
        <taxon>Sar</taxon>
        <taxon>Stramenopiles</taxon>
        <taxon>Oomycota</taxon>
        <taxon>Peronosporomycetes</taxon>
        <taxon>Peronosporales</taxon>
        <taxon>Peronosporaceae</taxon>
        <taxon>Peronospora</taxon>
    </lineage>
</organism>
<dbReference type="Proteomes" id="UP001162060">
    <property type="component" value="Unassembled WGS sequence"/>
</dbReference>
<name>A0AAV1U6K9_9STRA</name>
<evidence type="ECO:0000313" key="2">
    <source>
        <dbReference type="Proteomes" id="UP001162060"/>
    </source>
</evidence>
<reference evidence="1" key="1">
    <citation type="submission" date="2024-01" db="EMBL/GenBank/DDBJ databases">
        <authorList>
            <person name="Webb A."/>
        </authorList>
    </citation>
    <scope>NUCLEOTIDE SEQUENCE</scope>
    <source>
        <strain evidence="1">Pm1</strain>
    </source>
</reference>
<comment type="caution">
    <text evidence="1">The sequence shown here is derived from an EMBL/GenBank/DDBJ whole genome shotgun (WGS) entry which is preliminary data.</text>
</comment>
<evidence type="ECO:0000313" key="1">
    <source>
        <dbReference type="EMBL" id="CAK7929085.1"/>
    </source>
</evidence>
<accession>A0AAV1U6K9</accession>